<accession>A0A644WBT0</accession>
<organism evidence="1">
    <name type="scientific">bioreactor metagenome</name>
    <dbReference type="NCBI Taxonomy" id="1076179"/>
    <lineage>
        <taxon>unclassified sequences</taxon>
        <taxon>metagenomes</taxon>
        <taxon>ecological metagenomes</taxon>
    </lineage>
</organism>
<dbReference type="AlphaFoldDB" id="A0A644WBT0"/>
<reference evidence="1" key="1">
    <citation type="submission" date="2019-08" db="EMBL/GenBank/DDBJ databases">
        <authorList>
            <person name="Kucharzyk K."/>
            <person name="Murdoch R.W."/>
            <person name="Higgins S."/>
            <person name="Loffler F."/>
        </authorList>
    </citation>
    <scope>NUCLEOTIDE SEQUENCE</scope>
</reference>
<name>A0A644WBT0_9ZZZZ</name>
<comment type="caution">
    <text evidence="1">The sequence shown here is derived from an EMBL/GenBank/DDBJ whole genome shotgun (WGS) entry which is preliminary data.</text>
</comment>
<sequence>MRINKPYVELDSAVIEQARQHMLFIVQKDKIFFPSCLQDYQAEVDAKCICFSLIFCVILKRVLLVRIIYK</sequence>
<proteinExistence type="predicted"/>
<dbReference type="EMBL" id="VSSQ01000765">
    <property type="protein sequence ID" value="MPM00977.1"/>
    <property type="molecule type" value="Genomic_DNA"/>
</dbReference>
<evidence type="ECO:0000313" key="1">
    <source>
        <dbReference type="EMBL" id="MPM00977.1"/>
    </source>
</evidence>
<gene>
    <name evidence="1" type="ORF">SDC9_47214</name>
</gene>
<protein>
    <submittedName>
        <fullName evidence="1">Uncharacterized protein</fullName>
    </submittedName>
</protein>